<dbReference type="GO" id="GO:0015627">
    <property type="term" value="C:type II protein secretion system complex"/>
    <property type="evidence" value="ECO:0007669"/>
    <property type="project" value="TreeGrafter"/>
</dbReference>
<organism evidence="4 5">
    <name type="scientific">Kineococcus radiotolerans (strain ATCC BAA-149 / DSM 14245 / SRS30216)</name>
    <dbReference type="NCBI Taxonomy" id="266940"/>
    <lineage>
        <taxon>Bacteria</taxon>
        <taxon>Bacillati</taxon>
        <taxon>Actinomycetota</taxon>
        <taxon>Actinomycetes</taxon>
        <taxon>Kineosporiales</taxon>
        <taxon>Kineosporiaceae</taxon>
        <taxon>Kineococcus</taxon>
    </lineage>
</organism>
<dbReference type="SMART" id="SM00278">
    <property type="entry name" value="HhH1"/>
    <property type="match status" value="2"/>
</dbReference>
<proteinExistence type="predicted"/>
<feature type="region of interest" description="Disordered" evidence="1">
    <location>
        <begin position="1"/>
        <end position="92"/>
    </location>
</feature>
<evidence type="ECO:0000259" key="3">
    <source>
        <dbReference type="SMART" id="SM00278"/>
    </source>
</evidence>
<dbReference type="Gene3D" id="1.10.150.320">
    <property type="entry name" value="Photosystem II 12 kDa extrinsic protein"/>
    <property type="match status" value="1"/>
</dbReference>
<name>A6WDK9_KINRD</name>
<feature type="domain" description="Helix-hairpin-helix DNA-binding motif class 1" evidence="3">
    <location>
        <begin position="282"/>
        <end position="301"/>
    </location>
</feature>
<gene>
    <name evidence="4" type="ordered locus">Krad_3435</name>
</gene>
<dbReference type="InterPro" id="IPR051675">
    <property type="entry name" value="Endo/Exo/Phosphatase_dom_1"/>
</dbReference>
<dbReference type="KEGG" id="kra:Krad_3435"/>
<dbReference type="RefSeq" id="WP_012086842.1">
    <property type="nucleotide sequence ID" value="NC_009664.2"/>
</dbReference>
<dbReference type="PANTHER" id="PTHR21180:SF32">
    <property type="entry name" value="ENDONUCLEASE_EXONUCLEASE_PHOSPHATASE FAMILY DOMAIN-CONTAINING PROTEIN 1"/>
    <property type="match status" value="1"/>
</dbReference>
<keyword evidence="2" id="KW-1133">Transmembrane helix</keyword>
<dbReference type="PANTHER" id="PTHR21180">
    <property type="entry name" value="ENDONUCLEASE/EXONUCLEASE/PHOSPHATASE FAMILY DOMAIN-CONTAINING PROTEIN 1"/>
    <property type="match status" value="1"/>
</dbReference>
<dbReference type="InterPro" id="IPR010994">
    <property type="entry name" value="RuvA_2-like"/>
</dbReference>
<evidence type="ECO:0000313" key="5">
    <source>
        <dbReference type="Proteomes" id="UP000001116"/>
    </source>
</evidence>
<dbReference type="Pfam" id="PF10531">
    <property type="entry name" value="SLBB"/>
    <property type="match status" value="1"/>
</dbReference>
<dbReference type="AlphaFoldDB" id="A6WDK9"/>
<reference evidence="5" key="1">
    <citation type="journal article" date="2008" name="PLoS ONE">
        <title>Survival in nuclear waste, extreme resistance, and potential applications gleaned from the genome sequence of Kineococcus radiotolerans SRS30216.</title>
        <authorList>
            <person name="Bagwell C.E."/>
            <person name="Bhat S."/>
            <person name="Hawkins G.M."/>
            <person name="Smith B.W."/>
            <person name="Biswas T."/>
            <person name="Hoover T.R."/>
            <person name="Saunders E."/>
            <person name="Han C.S."/>
            <person name="Tsodikov O.V."/>
            <person name="Shimkets L.J."/>
        </authorList>
    </citation>
    <scope>NUCLEOTIDE SEQUENCE [LARGE SCALE GENOMIC DNA]</scope>
    <source>
        <strain evidence="5">ATCC BAA-149 / DSM 14245 / SRS30216</strain>
    </source>
</reference>
<dbReference type="EMBL" id="CP000750">
    <property type="protein sequence ID" value="ABS04898.1"/>
    <property type="molecule type" value="Genomic_DNA"/>
</dbReference>
<dbReference type="NCBIfam" id="TIGR00426">
    <property type="entry name" value="competence protein ComEA helix-hairpin-helix repeat region"/>
    <property type="match status" value="1"/>
</dbReference>
<keyword evidence="2" id="KW-0812">Transmembrane</keyword>
<evidence type="ECO:0000313" key="4">
    <source>
        <dbReference type="EMBL" id="ABS04898.1"/>
    </source>
</evidence>
<feature type="compositionally biased region" description="Low complexity" evidence="1">
    <location>
        <begin position="71"/>
        <end position="82"/>
    </location>
</feature>
<evidence type="ECO:0000256" key="2">
    <source>
        <dbReference type="SAM" id="Phobius"/>
    </source>
</evidence>
<keyword evidence="5" id="KW-1185">Reference proteome</keyword>
<dbReference type="Pfam" id="PF12836">
    <property type="entry name" value="HHH_3"/>
    <property type="match status" value="1"/>
</dbReference>
<keyword evidence="2" id="KW-0472">Membrane</keyword>
<evidence type="ECO:0000256" key="1">
    <source>
        <dbReference type="SAM" id="MobiDB-lite"/>
    </source>
</evidence>
<dbReference type="STRING" id="266940.Krad_3435"/>
<dbReference type="Gene3D" id="3.10.560.10">
    <property type="entry name" value="Outer membrane lipoprotein wza domain like"/>
    <property type="match status" value="1"/>
</dbReference>
<feature type="compositionally biased region" description="Basic and acidic residues" evidence="1">
    <location>
        <begin position="1"/>
        <end position="12"/>
    </location>
</feature>
<feature type="compositionally biased region" description="Basic and acidic residues" evidence="1">
    <location>
        <begin position="23"/>
        <end position="33"/>
    </location>
</feature>
<dbReference type="InterPro" id="IPR019554">
    <property type="entry name" value="Soluble_ligand-bd"/>
</dbReference>
<dbReference type="SUPFAM" id="SSF47781">
    <property type="entry name" value="RuvA domain 2-like"/>
    <property type="match status" value="1"/>
</dbReference>
<dbReference type="GO" id="GO:0006281">
    <property type="term" value="P:DNA repair"/>
    <property type="evidence" value="ECO:0007669"/>
    <property type="project" value="InterPro"/>
</dbReference>
<dbReference type="GO" id="GO:0003677">
    <property type="term" value="F:DNA binding"/>
    <property type="evidence" value="ECO:0007669"/>
    <property type="project" value="InterPro"/>
</dbReference>
<sequence>MPSSYHPREPAHRARALASRQYRRVDPAARESAPDPDGESSGEFDREFDGEIDEGLGGEFDGGSSGEFDEGPGTPVPRTGPVAELTRRLADRTPPGIRAARVRVGPRAAAGALLVAVLVAAGLGFAAWRTWPQAPAAAGEALPGRAEPPAPTAPAASSAPSGEPLVVVHVTGRVTAPGLVTLPAGSRVGDALTAAGGALPGADLDAVNLARVLVDGEQVLVPVPGQHPVAVPAAPGAGSRGGPLDLNAATPEELDGLPGVGEVLAGRIVAWREENGPFRDVEDLGEVPGIGPKVLDGLRDLVTA</sequence>
<dbReference type="InterPro" id="IPR004509">
    <property type="entry name" value="Competence_ComEA_HhH"/>
</dbReference>
<feature type="transmembrane region" description="Helical" evidence="2">
    <location>
        <begin position="108"/>
        <end position="128"/>
    </location>
</feature>
<dbReference type="GO" id="GO:0015628">
    <property type="term" value="P:protein secretion by the type II secretion system"/>
    <property type="evidence" value="ECO:0007669"/>
    <property type="project" value="TreeGrafter"/>
</dbReference>
<dbReference type="Proteomes" id="UP000001116">
    <property type="component" value="Chromosome"/>
</dbReference>
<feature type="domain" description="Helix-hairpin-helix DNA-binding motif class 1" evidence="3">
    <location>
        <begin position="252"/>
        <end position="271"/>
    </location>
</feature>
<dbReference type="InterPro" id="IPR003583">
    <property type="entry name" value="Hlx-hairpin-Hlx_DNA-bd_motif"/>
</dbReference>
<feature type="region of interest" description="Disordered" evidence="1">
    <location>
        <begin position="139"/>
        <end position="161"/>
    </location>
</feature>
<dbReference type="HOGENOM" id="CLU_052011_0_0_11"/>
<protein>
    <submittedName>
        <fullName evidence="4">Competence protein ComEA helix-hairpin-helix repeat protein</fullName>
    </submittedName>
</protein>
<accession>A6WDK9</accession>
<dbReference type="eggNOG" id="COG1555">
    <property type="taxonomic scope" value="Bacteria"/>
</dbReference>